<proteinExistence type="predicted"/>
<dbReference type="Gene3D" id="3.40.50.300">
    <property type="entry name" value="P-loop containing nucleotide triphosphate hydrolases"/>
    <property type="match status" value="1"/>
</dbReference>
<keyword evidence="1" id="KW-1185">Reference proteome</keyword>
<dbReference type="Pfam" id="PF08477">
    <property type="entry name" value="Roc"/>
    <property type="match status" value="1"/>
</dbReference>
<evidence type="ECO:0000313" key="1">
    <source>
        <dbReference type="Proteomes" id="UP000695000"/>
    </source>
</evidence>
<organism evidence="1 2">
    <name type="scientific">Nicrophorus vespilloides</name>
    <name type="common">Boreal carrion beetle</name>
    <dbReference type="NCBI Taxonomy" id="110193"/>
    <lineage>
        <taxon>Eukaryota</taxon>
        <taxon>Metazoa</taxon>
        <taxon>Ecdysozoa</taxon>
        <taxon>Arthropoda</taxon>
        <taxon>Hexapoda</taxon>
        <taxon>Insecta</taxon>
        <taxon>Pterygota</taxon>
        <taxon>Neoptera</taxon>
        <taxon>Endopterygota</taxon>
        <taxon>Coleoptera</taxon>
        <taxon>Polyphaga</taxon>
        <taxon>Staphyliniformia</taxon>
        <taxon>Silphidae</taxon>
        <taxon>Nicrophorinae</taxon>
        <taxon>Nicrophorus</taxon>
    </lineage>
</organism>
<gene>
    <name evidence="2" type="primary">LOC108558873</name>
</gene>
<dbReference type="PRINTS" id="PR00449">
    <property type="entry name" value="RASTRNSFRMNG"/>
</dbReference>
<evidence type="ECO:0000313" key="2">
    <source>
        <dbReference type="RefSeq" id="XP_017771397.1"/>
    </source>
</evidence>
<protein>
    <submittedName>
        <fullName evidence="2">Intraflagellar transport protein 22 homolog</fullName>
    </submittedName>
</protein>
<reference evidence="2" key="1">
    <citation type="submission" date="2025-08" db="UniProtKB">
        <authorList>
            <consortium name="RefSeq"/>
        </authorList>
    </citation>
    <scope>IDENTIFICATION</scope>
    <source>
        <tissue evidence="2">Whole Larva</tissue>
    </source>
</reference>
<sequence length="177" mass="20023">MKSNQLNVKILIIGTRNAGKSSIANFLADMSLEVPDSMRPTDSLRILEYDLHDVDVNGTKSNVDVQLWDTSGNEKCVSFWPFWRKNADGVVFAYSNEDEDYGKKLDYMHNYFVSQQGLSLRACLVCTLNSPADNSAKLPQVFNKISQINVNLENNAEKFRQEFAKYIVSVANNLTNK</sequence>
<dbReference type="GeneID" id="108558873"/>
<dbReference type="Proteomes" id="UP000695000">
    <property type="component" value="Unplaced"/>
</dbReference>
<accession>A0ABM1M9Z7</accession>
<name>A0ABM1M9Z7_NICVS</name>
<dbReference type="SUPFAM" id="SSF52540">
    <property type="entry name" value="P-loop containing nucleoside triphosphate hydrolases"/>
    <property type="match status" value="1"/>
</dbReference>
<dbReference type="InterPro" id="IPR027417">
    <property type="entry name" value="P-loop_NTPase"/>
</dbReference>
<dbReference type="RefSeq" id="XP_017771397.1">
    <property type="nucleotide sequence ID" value="XM_017915908.1"/>
</dbReference>